<name>A0ABS5DRN6_9BURK</name>
<gene>
    <name evidence="2" type="ORF">KAK11_00395</name>
</gene>
<reference evidence="2 3" key="1">
    <citation type="submission" date="2021-04" db="EMBL/GenBank/DDBJ databases">
        <title>The genome sequence of type strain Ideonella paludis KCTC 32238.</title>
        <authorList>
            <person name="Liu Y."/>
        </authorList>
    </citation>
    <scope>NUCLEOTIDE SEQUENCE [LARGE SCALE GENOMIC DNA]</scope>
    <source>
        <strain evidence="2 3">KCTC 32238</strain>
    </source>
</reference>
<dbReference type="InterPro" id="IPR010239">
    <property type="entry name" value="CHP02001"/>
</dbReference>
<dbReference type="NCBIfam" id="TIGR02001">
    <property type="entry name" value="gcw_chp"/>
    <property type="match status" value="1"/>
</dbReference>
<accession>A0ABS5DRN6</accession>
<sequence length="240" mass="25193">MFKPSLLSLSLVAALGASAVPALAADDFSLSYNVSATTDYRYRGISQSRLKPALQGGVDLAGPNGLYAGAWASTIKWVKDSGGGANVEVDLYGGWKGEVAKGLTLDVGALAYVYPSHDLAVSPNTGEIYGALSYEMFTLKYSHSLTNLFGFADSKQSGYLDLSASFDLGGGLMLAPHIGRQTVKNSGDFSYTDYSVSLSKDFSGWVPSLTLVSTSTDAYVGANDKKLGKTGAVLAVKYAF</sequence>
<dbReference type="RefSeq" id="WP_210805044.1">
    <property type="nucleotide sequence ID" value="NZ_JAGQDG010000001.1"/>
</dbReference>
<evidence type="ECO:0000313" key="2">
    <source>
        <dbReference type="EMBL" id="MBQ0933767.1"/>
    </source>
</evidence>
<keyword evidence="3" id="KW-1185">Reference proteome</keyword>
<dbReference type="EMBL" id="JAGQDG010000001">
    <property type="protein sequence ID" value="MBQ0933767.1"/>
    <property type="molecule type" value="Genomic_DNA"/>
</dbReference>
<comment type="caution">
    <text evidence="2">The sequence shown here is derived from an EMBL/GenBank/DDBJ whole genome shotgun (WGS) entry which is preliminary data.</text>
</comment>
<feature type="signal peptide" evidence="1">
    <location>
        <begin position="1"/>
        <end position="24"/>
    </location>
</feature>
<keyword evidence="1" id="KW-0732">Signal</keyword>
<protein>
    <submittedName>
        <fullName evidence="2">TorF family putative porin</fullName>
    </submittedName>
</protein>
<evidence type="ECO:0000313" key="3">
    <source>
        <dbReference type="Proteomes" id="UP000672097"/>
    </source>
</evidence>
<feature type="chain" id="PRO_5046032083" evidence="1">
    <location>
        <begin position="25"/>
        <end position="240"/>
    </location>
</feature>
<proteinExistence type="predicted"/>
<organism evidence="2 3">
    <name type="scientific">Ideonella paludis</name>
    <dbReference type="NCBI Taxonomy" id="1233411"/>
    <lineage>
        <taxon>Bacteria</taxon>
        <taxon>Pseudomonadati</taxon>
        <taxon>Pseudomonadota</taxon>
        <taxon>Betaproteobacteria</taxon>
        <taxon>Burkholderiales</taxon>
        <taxon>Sphaerotilaceae</taxon>
        <taxon>Ideonella</taxon>
    </lineage>
</organism>
<dbReference type="Pfam" id="PF09694">
    <property type="entry name" value="Gcw_chp"/>
    <property type="match status" value="1"/>
</dbReference>
<dbReference type="Proteomes" id="UP000672097">
    <property type="component" value="Unassembled WGS sequence"/>
</dbReference>
<evidence type="ECO:0000256" key="1">
    <source>
        <dbReference type="SAM" id="SignalP"/>
    </source>
</evidence>